<protein>
    <submittedName>
        <fullName evidence="1">Uncharacterized protein</fullName>
    </submittedName>
</protein>
<reference evidence="1" key="1">
    <citation type="submission" date="2019-12" db="EMBL/GenBank/DDBJ databases">
        <title>Genome sequencing and annotation of Brassica cretica.</title>
        <authorList>
            <person name="Studholme D.J."/>
            <person name="Sarris P."/>
        </authorList>
    </citation>
    <scope>NUCLEOTIDE SEQUENCE</scope>
    <source>
        <strain evidence="1">PFS-109/04</strain>
        <tissue evidence="1">Leaf</tissue>
    </source>
</reference>
<proteinExistence type="predicted"/>
<sequence>MGVLVHEKPCSVQGQIRLEPAASRGGDGSRCLIRLIKGCTGCESKIDRVHWNMVPWPTLERERLTADVAPLGVLMLPLEVLTSRGWFRCKGDVVCDPASATFHLHCILFLCSCDFEAFEDDFVASSPYVPENPRDCVVNFRPALRKYIGRTDEVLFLYLHSEDMIWVLEISDYFGAFWRYLEQAPEMTIEIDNRSILES</sequence>
<dbReference type="Proteomes" id="UP000712600">
    <property type="component" value="Unassembled WGS sequence"/>
</dbReference>
<organism evidence="1 2">
    <name type="scientific">Brassica cretica</name>
    <name type="common">Mustard</name>
    <dbReference type="NCBI Taxonomy" id="69181"/>
    <lineage>
        <taxon>Eukaryota</taxon>
        <taxon>Viridiplantae</taxon>
        <taxon>Streptophyta</taxon>
        <taxon>Embryophyta</taxon>
        <taxon>Tracheophyta</taxon>
        <taxon>Spermatophyta</taxon>
        <taxon>Magnoliopsida</taxon>
        <taxon>eudicotyledons</taxon>
        <taxon>Gunneridae</taxon>
        <taxon>Pentapetalae</taxon>
        <taxon>rosids</taxon>
        <taxon>malvids</taxon>
        <taxon>Brassicales</taxon>
        <taxon>Brassicaceae</taxon>
        <taxon>Brassiceae</taxon>
        <taxon>Brassica</taxon>
    </lineage>
</organism>
<dbReference type="EMBL" id="QGKX02002183">
    <property type="protein sequence ID" value="KAF3489803.1"/>
    <property type="molecule type" value="Genomic_DNA"/>
</dbReference>
<name>A0A8S9N3E4_BRACR</name>
<evidence type="ECO:0000313" key="1">
    <source>
        <dbReference type="EMBL" id="KAF3489803.1"/>
    </source>
</evidence>
<accession>A0A8S9N3E4</accession>
<gene>
    <name evidence="1" type="ORF">F2Q69_00054765</name>
</gene>
<evidence type="ECO:0000313" key="2">
    <source>
        <dbReference type="Proteomes" id="UP000712600"/>
    </source>
</evidence>
<dbReference type="AlphaFoldDB" id="A0A8S9N3E4"/>
<comment type="caution">
    <text evidence="1">The sequence shown here is derived from an EMBL/GenBank/DDBJ whole genome shotgun (WGS) entry which is preliminary data.</text>
</comment>